<dbReference type="Proteomes" id="UP000277204">
    <property type="component" value="Unassembled WGS sequence"/>
</dbReference>
<gene>
    <name evidence="1" type="ORF">SMRZ_LOCUS24371</name>
</gene>
<dbReference type="PANTHER" id="PTHR46298">
    <property type="entry name" value="ANDROGLOBIN"/>
    <property type="match status" value="1"/>
</dbReference>
<sequence length="251" mass="28549">MLICCLHYHPYFGNKAPPHSLGEIIHPSIENPYSWLNLKEKTKHGYSLLGLVTNNKTAIPSVKWNLQLLGPGIMRNENLPKPLNTTLNLWSNFHIIELEVYYEPNPKNLLFRRKIILSTDTIINDINSQTSNSGRLLEVNKGDNVKLSIKYVTNTKVILNKLNNTKVSPRRSASVKKNMKPGNDIKFINMDNKILEVKALKRACEEMEPGRAMRAEISRARYLEEYGLMNKLDNKTNVDDSGSMITITSDG</sequence>
<organism evidence="1 2">
    <name type="scientific">Schistosoma margrebowiei</name>
    <dbReference type="NCBI Taxonomy" id="48269"/>
    <lineage>
        <taxon>Eukaryota</taxon>
        <taxon>Metazoa</taxon>
        <taxon>Spiralia</taxon>
        <taxon>Lophotrochozoa</taxon>
        <taxon>Platyhelminthes</taxon>
        <taxon>Trematoda</taxon>
        <taxon>Digenea</taxon>
        <taxon>Strigeidida</taxon>
        <taxon>Schistosomatoidea</taxon>
        <taxon>Schistosomatidae</taxon>
        <taxon>Schistosoma</taxon>
    </lineage>
</organism>
<dbReference type="InterPro" id="IPR053033">
    <property type="entry name" value="Androglobin-like"/>
</dbReference>
<proteinExistence type="predicted"/>
<reference evidence="1 2" key="1">
    <citation type="submission" date="2018-11" db="EMBL/GenBank/DDBJ databases">
        <authorList>
            <consortium name="Pathogen Informatics"/>
        </authorList>
    </citation>
    <scope>NUCLEOTIDE SEQUENCE [LARGE SCALE GENOMIC DNA]</scope>
    <source>
        <strain evidence="1 2">Zambia</strain>
    </source>
</reference>
<dbReference type="PANTHER" id="PTHR46298:SF1">
    <property type="entry name" value="ANDROGLOBIN"/>
    <property type="match status" value="1"/>
</dbReference>
<dbReference type="AlphaFoldDB" id="A0A183N7U6"/>
<dbReference type="EMBL" id="UZAI01020344">
    <property type="protein sequence ID" value="VDP51007.1"/>
    <property type="molecule type" value="Genomic_DNA"/>
</dbReference>
<keyword evidence="2" id="KW-1185">Reference proteome</keyword>
<accession>A0A183N7U6</accession>
<protein>
    <submittedName>
        <fullName evidence="1">Uncharacterized protein</fullName>
    </submittedName>
</protein>
<name>A0A183N7U6_9TREM</name>
<evidence type="ECO:0000313" key="1">
    <source>
        <dbReference type="EMBL" id="VDP51007.1"/>
    </source>
</evidence>
<evidence type="ECO:0000313" key="2">
    <source>
        <dbReference type="Proteomes" id="UP000277204"/>
    </source>
</evidence>
<dbReference type="STRING" id="48269.A0A183N7U6"/>